<evidence type="ECO:0000313" key="8">
    <source>
        <dbReference type="Proteomes" id="UP000646749"/>
    </source>
</evidence>
<keyword evidence="2 4" id="KW-0238">DNA-binding</keyword>
<dbReference type="SUPFAM" id="SSF48498">
    <property type="entry name" value="Tetracyclin repressor-like, C-terminal domain"/>
    <property type="match status" value="1"/>
</dbReference>
<dbReference type="InterPro" id="IPR011075">
    <property type="entry name" value="TetR_C"/>
</dbReference>
<gene>
    <name evidence="7" type="ORF">Pen02_75920</name>
</gene>
<protein>
    <submittedName>
        <fullName evidence="7">TetR family transcriptional regulator</fullName>
    </submittedName>
</protein>
<organism evidence="7 8">
    <name type="scientific">Plantactinospora endophytica</name>
    <dbReference type="NCBI Taxonomy" id="673535"/>
    <lineage>
        <taxon>Bacteria</taxon>
        <taxon>Bacillati</taxon>
        <taxon>Actinomycetota</taxon>
        <taxon>Actinomycetes</taxon>
        <taxon>Micromonosporales</taxon>
        <taxon>Micromonosporaceae</taxon>
        <taxon>Plantactinospora</taxon>
    </lineage>
</organism>
<dbReference type="InterPro" id="IPR009057">
    <property type="entry name" value="Homeodomain-like_sf"/>
</dbReference>
<dbReference type="Gene3D" id="1.10.357.10">
    <property type="entry name" value="Tetracycline Repressor, domain 2"/>
    <property type="match status" value="1"/>
</dbReference>
<evidence type="ECO:0000256" key="3">
    <source>
        <dbReference type="ARBA" id="ARBA00023163"/>
    </source>
</evidence>
<evidence type="ECO:0000256" key="1">
    <source>
        <dbReference type="ARBA" id="ARBA00023015"/>
    </source>
</evidence>
<evidence type="ECO:0000313" key="7">
    <source>
        <dbReference type="EMBL" id="GIG92656.1"/>
    </source>
</evidence>
<evidence type="ECO:0000259" key="6">
    <source>
        <dbReference type="PROSITE" id="PS50977"/>
    </source>
</evidence>
<dbReference type="PANTHER" id="PTHR30055">
    <property type="entry name" value="HTH-TYPE TRANSCRIPTIONAL REGULATOR RUTR"/>
    <property type="match status" value="1"/>
</dbReference>
<dbReference type="SUPFAM" id="SSF46689">
    <property type="entry name" value="Homeodomain-like"/>
    <property type="match status" value="1"/>
</dbReference>
<dbReference type="InterPro" id="IPR001647">
    <property type="entry name" value="HTH_TetR"/>
</dbReference>
<dbReference type="EMBL" id="BONW01000045">
    <property type="protein sequence ID" value="GIG92656.1"/>
    <property type="molecule type" value="Genomic_DNA"/>
</dbReference>
<dbReference type="Pfam" id="PF00440">
    <property type="entry name" value="TetR_N"/>
    <property type="match status" value="1"/>
</dbReference>
<name>A0ABQ4EEI0_9ACTN</name>
<feature type="region of interest" description="Disordered" evidence="5">
    <location>
        <begin position="1"/>
        <end position="39"/>
    </location>
</feature>
<feature type="compositionally biased region" description="Basic and acidic residues" evidence="5">
    <location>
        <begin position="1"/>
        <end position="13"/>
    </location>
</feature>
<keyword evidence="8" id="KW-1185">Reference proteome</keyword>
<sequence length="215" mass="23825">MAAKRVTETDSSDKSYAGAVTTTGPEGHRRAHTGRRRNEEARQAILDAALRLLTTPHDGGLNVDLIAREAGVGKQTIYRWWQSKGAVLLEALTDWSDSLVPVPDTGSLREDLCTFLAHTFRRAGEPATSAVLRTLAAEAARDPGTAELFRQFTQTRRDALHAIVRRGRERGEIGPERDLELLVDQAYGLFWYRFLLGNEPLDQGVAERLTDSLVC</sequence>
<feature type="domain" description="HTH tetR-type" evidence="6">
    <location>
        <begin position="39"/>
        <end position="99"/>
    </location>
</feature>
<proteinExistence type="predicted"/>
<dbReference type="Proteomes" id="UP000646749">
    <property type="component" value="Unassembled WGS sequence"/>
</dbReference>
<keyword evidence="3" id="KW-0804">Transcription</keyword>
<dbReference type="InterPro" id="IPR036271">
    <property type="entry name" value="Tet_transcr_reg_TetR-rel_C_sf"/>
</dbReference>
<dbReference type="PANTHER" id="PTHR30055:SF148">
    <property type="entry name" value="TETR-FAMILY TRANSCRIPTIONAL REGULATOR"/>
    <property type="match status" value="1"/>
</dbReference>
<evidence type="ECO:0000256" key="4">
    <source>
        <dbReference type="PROSITE-ProRule" id="PRU00335"/>
    </source>
</evidence>
<comment type="caution">
    <text evidence="7">The sequence shown here is derived from an EMBL/GenBank/DDBJ whole genome shotgun (WGS) entry which is preliminary data.</text>
</comment>
<evidence type="ECO:0000256" key="5">
    <source>
        <dbReference type="SAM" id="MobiDB-lite"/>
    </source>
</evidence>
<keyword evidence="1" id="KW-0805">Transcription regulation</keyword>
<reference evidence="7 8" key="1">
    <citation type="submission" date="2021-01" db="EMBL/GenBank/DDBJ databases">
        <title>Whole genome shotgun sequence of Plantactinospora endophytica NBRC 110450.</title>
        <authorList>
            <person name="Komaki H."/>
            <person name="Tamura T."/>
        </authorList>
    </citation>
    <scope>NUCLEOTIDE SEQUENCE [LARGE SCALE GENOMIC DNA]</scope>
    <source>
        <strain evidence="7 8">NBRC 110450</strain>
    </source>
</reference>
<dbReference type="PROSITE" id="PS50977">
    <property type="entry name" value="HTH_TETR_2"/>
    <property type="match status" value="1"/>
</dbReference>
<evidence type="ECO:0000256" key="2">
    <source>
        <dbReference type="ARBA" id="ARBA00023125"/>
    </source>
</evidence>
<feature type="DNA-binding region" description="H-T-H motif" evidence="4">
    <location>
        <begin position="62"/>
        <end position="81"/>
    </location>
</feature>
<dbReference type="InterPro" id="IPR050109">
    <property type="entry name" value="HTH-type_TetR-like_transc_reg"/>
</dbReference>
<dbReference type="Pfam" id="PF16859">
    <property type="entry name" value="TetR_C_11"/>
    <property type="match status" value="1"/>
</dbReference>
<accession>A0ABQ4EEI0</accession>
<dbReference type="Gene3D" id="1.10.10.60">
    <property type="entry name" value="Homeodomain-like"/>
    <property type="match status" value="1"/>
</dbReference>